<feature type="region of interest" description="Disordered" evidence="1">
    <location>
        <begin position="31"/>
        <end position="63"/>
    </location>
</feature>
<evidence type="ECO:0000313" key="3">
    <source>
        <dbReference type="Proteomes" id="UP000195967"/>
    </source>
</evidence>
<dbReference type="RefSeq" id="WP_087584995.1">
    <property type="nucleotide sequence ID" value="NZ_CABMKR010000008.1"/>
</dbReference>
<evidence type="ECO:0000256" key="1">
    <source>
        <dbReference type="SAM" id="MobiDB-lite"/>
    </source>
</evidence>
<proteinExistence type="predicted"/>
<dbReference type="AlphaFoldDB" id="A0A1Y5MS25"/>
<gene>
    <name evidence="2" type="ORF">B9N62_07565</name>
</gene>
<accession>A0A1Y5MS25</accession>
<dbReference type="EMBL" id="NDYO01000008">
    <property type="protein sequence ID" value="OUT11179.1"/>
    <property type="molecule type" value="Genomic_DNA"/>
</dbReference>
<feature type="compositionally biased region" description="Basic and acidic residues" evidence="1">
    <location>
        <begin position="47"/>
        <end position="57"/>
    </location>
</feature>
<protein>
    <submittedName>
        <fullName evidence="2">Uncharacterized protein</fullName>
    </submittedName>
</protein>
<feature type="compositionally biased region" description="Low complexity" evidence="1">
    <location>
        <begin position="36"/>
        <end position="45"/>
    </location>
</feature>
<comment type="caution">
    <text evidence="2">The sequence shown here is derived from an EMBL/GenBank/DDBJ whole genome shotgun (WGS) entry which is preliminary data.</text>
</comment>
<reference evidence="2 3" key="1">
    <citation type="submission" date="2017-04" db="EMBL/GenBank/DDBJ databases">
        <title>Complete genome of Campylobacter concisus ATCC 33237T and draft genomes for an additional eight well characterized C. concisus strains.</title>
        <authorList>
            <person name="Cornelius A.J."/>
            <person name="Miller W.G."/>
            <person name="Lastovica A.J."/>
            <person name="On S.L."/>
            <person name="French N.P."/>
            <person name="Vandenberg O."/>
            <person name="Biggs P.J."/>
        </authorList>
    </citation>
    <scope>NUCLEOTIDE SEQUENCE [LARGE SCALE GENOMIC DNA]</scope>
    <source>
        <strain evidence="2 3">Lasto28.99</strain>
    </source>
</reference>
<sequence length="334" mass="37529">MIGSVNGVGTNFYVGSQSSIAQEFDTKNTKSNIDKNSLNNLSSSLVDEQKSHTDTRGEPINLNETNTTKFQKNSENLTFASNFSLSGIAANGKISIWGKLMGYDKQVSQDEINDLKNFINQTKALGFGRAHEEIIGYYPTDVDLFAKEYTSKLDGNTLLGLGHKSHVEGFEILDKDLSIDEFKDKWIDYALRQYLGERVGVESITIGKKAISMLTSTNKPPIEYQTLQNINFTDEESRQRFLTLMKAGMKSGADFKEVVEGVLSLYNVQNTDKLDGNKVYASVIGRSEKMATYDINKDEKFAYLKELMQLEKNGVDILKLMEKVEQKQKLDIKV</sequence>
<name>A0A1Y5MS25_9BACT</name>
<organism evidence="2 3">
    <name type="scientific">Campylobacter concisus</name>
    <dbReference type="NCBI Taxonomy" id="199"/>
    <lineage>
        <taxon>Bacteria</taxon>
        <taxon>Pseudomonadati</taxon>
        <taxon>Campylobacterota</taxon>
        <taxon>Epsilonproteobacteria</taxon>
        <taxon>Campylobacterales</taxon>
        <taxon>Campylobacteraceae</taxon>
        <taxon>Campylobacter</taxon>
    </lineage>
</organism>
<dbReference type="Proteomes" id="UP000195967">
    <property type="component" value="Unassembled WGS sequence"/>
</dbReference>
<evidence type="ECO:0000313" key="2">
    <source>
        <dbReference type="EMBL" id="OUT11179.1"/>
    </source>
</evidence>